<organism evidence="1 2">
    <name type="scientific">Campylobacter felis</name>
    <dbReference type="NCBI Taxonomy" id="2974565"/>
    <lineage>
        <taxon>Bacteria</taxon>
        <taxon>Pseudomonadati</taxon>
        <taxon>Campylobacterota</taxon>
        <taxon>Epsilonproteobacteria</taxon>
        <taxon>Campylobacterales</taxon>
        <taxon>Campylobacteraceae</taxon>
        <taxon>Campylobacter</taxon>
    </lineage>
</organism>
<proteinExistence type="predicted"/>
<evidence type="ECO:0000313" key="1">
    <source>
        <dbReference type="EMBL" id="MDL0147430.1"/>
    </source>
</evidence>
<evidence type="ECO:0000313" key="2">
    <source>
        <dbReference type="Proteomes" id="UP001176223"/>
    </source>
</evidence>
<name>A0ABT7I542_9BACT</name>
<dbReference type="EMBL" id="JANURU010000015">
    <property type="protein sequence ID" value="MDL0147430.1"/>
    <property type="molecule type" value="Genomic_DNA"/>
</dbReference>
<protein>
    <recommendedName>
        <fullName evidence="3">Sugar transferase</fullName>
    </recommendedName>
</protein>
<keyword evidence="2" id="KW-1185">Reference proteome</keyword>
<reference evidence="1" key="1">
    <citation type="submission" date="2022-08" db="EMBL/GenBank/DDBJ databases">
        <authorList>
            <person name="Wang H."/>
        </authorList>
    </citation>
    <scope>NUCLEOTIDE SEQUENCE</scope>
    <source>
        <strain evidence="1">XJK33-1</strain>
    </source>
</reference>
<evidence type="ECO:0008006" key="3">
    <source>
        <dbReference type="Google" id="ProtNLM"/>
    </source>
</evidence>
<comment type="caution">
    <text evidence="1">The sequence shown here is derived from an EMBL/GenBank/DDBJ whole genome shotgun (WGS) entry which is preliminary data.</text>
</comment>
<sequence>MDQNKIIVANRFDGLGERLIAILNAIYLANNCKVTFKFIWNDMDEFDENVGKGKNIIFPSVPTKEYFFESTFTEKFFFYNYQDPHFDHELWYHKNQNIKNIIKDLFKNRQVVQCNLAVRIDTYFNDIEPFEYRKQIGNIWHNIPFSKDISEAIYYANTISKELDNYSTLHIRGGDIVYRSDILYLFTSIALPAHLAIEIIKSCDNKLVIMGNDIGLNKELKTMFNEQGKIFVAEDFFGQKKFNATQRTIFDIILMSRSKKLYFSGHSGFSVLSYLIGSCEPIYIYDKYSTKEKYQIIEKNMKHYQFDLWHQSFSYMYLYKYGQELGLPLSVQLEHLESAITLRDDAFIYKVLFIDILLQQERYQDAENWIKSNIIDKMHLFFKDLLYETYGVRGDFLYYFLFNNYFNIKNIEKYPILFNIAVFIVYKLIEIDSKIVVNNMNAFLYKNLNNFELIENCPFMENKQDVIKTLSVYFVKHFEKKIYSNQLEAVLRVQNHLSYKLGQAMILNSKSILGYIRMPFVLSYIKDKHKQEQKIYQEKIKKNSSLKLPPLECYSDYQKALEEKECLTYKLGQALIKAHKNWYKGGYIWLWFEIMKLKKIYRKEVN</sequence>
<dbReference type="RefSeq" id="WP_289774207.1">
    <property type="nucleotide sequence ID" value="NZ_JANURU010000015.1"/>
</dbReference>
<reference evidence="1" key="2">
    <citation type="journal article" date="2023" name="Microorganisms">
        <title>Isolation and Genomic Characteristics of Cat-Borne Campylobacter felis sp. nov. and Sheep-Borne Campylobacter ovis sp. nov.</title>
        <authorList>
            <person name="Wang H."/>
            <person name="Li Y."/>
            <person name="Gu Y."/>
            <person name="Zhou G."/>
            <person name="Chen X."/>
            <person name="Zhang X."/>
            <person name="Shao Z."/>
            <person name="Zhang J."/>
            <person name="Zhang M."/>
        </authorList>
    </citation>
    <scope>NUCLEOTIDE SEQUENCE</scope>
    <source>
        <strain evidence="1">XJK33-1</strain>
    </source>
</reference>
<dbReference type="Proteomes" id="UP001176223">
    <property type="component" value="Unassembled WGS sequence"/>
</dbReference>
<accession>A0ABT7I542</accession>
<gene>
    <name evidence="1" type="ORF">NYG95_07375</name>
</gene>